<dbReference type="PANTHER" id="PTHR48125:SF10">
    <property type="entry name" value="OS12G0136300 PROTEIN"/>
    <property type="match status" value="1"/>
</dbReference>
<gene>
    <name evidence="4" type="ORF">PECAL_6P10540</name>
</gene>
<feature type="compositionally biased region" description="Pro residues" evidence="1">
    <location>
        <begin position="132"/>
        <end position="152"/>
    </location>
</feature>
<evidence type="ECO:0000313" key="5">
    <source>
        <dbReference type="Proteomes" id="UP000789595"/>
    </source>
</evidence>
<dbReference type="PROSITE" id="PS50090">
    <property type="entry name" value="MYB_LIKE"/>
    <property type="match status" value="1"/>
</dbReference>
<feature type="region of interest" description="Disordered" evidence="1">
    <location>
        <begin position="521"/>
        <end position="568"/>
    </location>
</feature>
<evidence type="ECO:0000259" key="2">
    <source>
        <dbReference type="PROSITE" id="PS50090"/>
    </source>
</evidence>
<feature type="region of interest" description="Disordered" evidence="1">
    <location>
        <begin position="130"/>
        <end position="152"/>
    </location>
</feature>
<evidence type="ECO:0000256" key="1">
    <source>
        <dbReference type="SAM" id="MobiDB-lite"/>
    </source>
</evidence>
<dbReference type="InterPro" id="IPR009057">
    <property type="entry name" value="Homeodomain-like_sf"/>
</dbReference>
<feature type="region of interest" description="Disordered" evidence="1">
    <location>
        <begin position="276"/>
        <end position="302"/>
    </location>
</feature>
<dbReference type="EMBL" id="CAKKNE010000006">
    <property type="protein sequence ID" value="CAH0379430.1"/>
    <property type="molecule type" value="Genomic_DNA"/>
</dbReference>
<dbReference type="InterPro" id="IPR017930">
    <property type="entry name" value="Myb_dom"/>
</dbReference>
<dbReference type="Proteomes" id="UP000789595">
    <property type="component" value="Unassembled WGS sequence"/>
</dbReference>
<dbReference type="PANTHER" id="PTHR48125">
    <property type="entry name" value="LP07818P1"/>
    <property type="match status" value="1"/>
</dbReference>
<dbReference type="InterPro" id="IPR001005">
    <property type="entry name" value="SANT/Myb"/>
</dbReference>
<feature type="compositionally biased region" description="Low complexity" evidence="1">
    <location>
        <begin position="471"/>
        <end position="480"/>
    </location>
</feature>
<evidence type="ECO:0000313" key="4">
    <source>
        <dbReference type="EMBL" id="CAH0379430.1"/>
    </source>
</evidence>
<feature type="domain" description="Myb-like" evidence="2">
    <location>
        <begin position="411"/>
        <end position="463"/>
    </location>
</feature>
<feature type="domain" description="HTH myb-type" evidence="3">
    <location>
        <begin position="416"/>
        <end position="467"/>
    </location>
</feature>
<dbReference type="CDD" id="cd00167">
    <property type="entry name" value="SANT"/>
    <property type="match status" value="1"/>
</dbReference>
<accession>A0A8J2WST3</accession>
<feature type="compositionally biased region" description="Low complexity" evidence="1">
    <location>
        <begin position="528"/>
        <end position="537"/>
    </location>
</feature>
<dbReference type="SUPFAM" id="SSF63748">
    <property type="entry name" value="Tudor/PWWP/MBT"/>
    <property type="match status" value="1"/>
</dbReference>
<sequence length="633" mass="67107">MLSPQTASPASWKPPTAGGDTTDDEEGPRPAPRADDPAAAPAAPPAAQDAAPAPPPPAAAPLAPEHVLLEASPPPPPSKWKEGDKVIARWHLGCHYPGTIHAVKANGVYAVSFDDGDYDDNVIENHIRAAPAPTPTDEPPAPAPAPALPPPGSRITVRFSDGIDYGGTITELVDEHHARVLYDDGQSETVRFPDPDVRVLRAAPAAATPAAAAGGPIRVRTAGGREAIVLEKMQRGWFRVELDGNANDEGGANERKSLRRPQLAVGQDHLLDAAPQAPAARPAPAPTDEAAPAPALGDKDAQQVAALEKLHESLKDKPNLIVCRKPLEDFGFRCGATDQQQNRFDALPPQSLHSIEDILGGQYAQTYSLNSVPKLIAYLEGVLNRLSGGRLFPSPSAPKKKRGYEAPAPKITERARPRWSSEEERRLRELVAELGETRWPAIAMRLGTGRTGAAVELRWATLRQKSHGRPPRAAAEAAPATDGRERVRTAGGRVATIIERRSRGWLFVELDGVANDEGGAHERKSIRATTTTALHGAATRKRPGTGGAAPRPAQRPRLVSRGGNDDDDKDARIAELEAALAQAQQAPVAPVAPPAAALASVTGRLRELASLRASGALTEAQFERAKNTELGLQ</sequence>
<reference evidence="4" key="1">
    <citation type="submission" date="2021-11" db="EMBL/GenBank/DDBJ databases">
        <authorList>
            <consortium name="Genoscope - CEA"/>
            <person name="William W."/>
        </authorList>
    </citation>
    <scope>NUCLEOTIDE SEQUENCE</scope>
</reference>
<feature type="region of interest" description="Disordered" evidence="1">
    <location>
        <begin position="1"/>
        <end position="62"/>
    </location>
</feature>
<dbReference type="SMART" id="SM00333">
    <property type="entry name" value="TUDOR"/>
    <property type="match status" value="2"/>
</dbReference>
<name>A0A8J2WST3_9STRA</name>
<comment type="caution">
    <text evidence="4">The sequence shown here is derived from an EMBL/GenBank/DDBJ whole genome shotgun (WGS) entry which is preliminary data.</text>
</comment>
<proteinExistence type="predicted"/>
<dbReference type="SMART" id="SM00717">
    <property type="entry name" value="SANT"/>
    <property type="match status" value="1"/>
</dbReference>
<dbReference type="InterPro" id="IPR002999">
    <property type="entry name" value="Tudor"/>
</dbReference>
<organism evidence="4 5">
    <name type="scientific">Pelagomonas calceolata</name>
    <dbReference type="NCBI Taxonomy" id="35677"/>
    <lineage>
        <taxon>Eukaryota</taxon>
        <taxon>Sar</taxon>
        <taxon>Stramenopiles</taxon>
        <taxon>Ochrophyta</taxon>
        <taxon>Pelagophyceae</taxon>
        <taxon>Pelagomonadales</taxon>
        <taxon>Pelagomonadaceae</taxon>
        <taxon>Pelagomonas</taxon>
    </lineage>
</organism>
<dbReference type="Gene3D" id="2.30.30.140">
    <property type="match status" value="1"/>
</dbReference>
<protein>
    <submittedName>
        <fullName evidence="4">Uncharacterized protein</fullName>
    </submittedName>
</protein>
<keyword evidence="5" id="KW-1185">Reference proteome</keyword>
<dbReference type="Pfam" id="PF00249">
    <property type="entry name" value="Myb_DNA-binding"/>
    <property type="match status" value="1"/>
</dbReference>
<feature type="region of interest" description="Disordered" evidence="1">
    <location>
        <begin position="462"/>
        <end position="488"/>
    </location>
</feature>
<feature type="compositionally biased region" description="Low complexity" evidence="1">
    <location>
        <begin position="276"/>
        <end position="295"/>
    </location>
</feature>
<dbReference type="SUPFAM" id="SSF46689">
    <property type="entry name" value="Homeodomain-like"/>
    <property type="match status" value="1"/>
</dbReference>
<feature type="compositionally biased region" description="Low complexity" evidence="1">
    <location>
        <begin position="37"/>
        <end position="51"/>
    </location>
</feature>
<dbReference type="Gene3D" id="1.10.10.60">
    <property type="entry name" value="Homeodomain-like"/>
    <property type="match status" value="1"/>
</dbReference>
<evidence type="ECO:0000259" key="3">
    <source>
        <dbReference type="PROSITE" id="PS51294"/>
    </source>
</evidence>
<dbReference type="AlphaFoldDB" id="A0A8J2WST3"/>
<dbReference type="PROSITE" id="PS51294">
    <property type="entry name" value="HTH_MYB"/>
    <property type="match status" value="1"/>
</dbReference>